<evidence type="ECO:0000256" key="16">
    <source>
        <dbReference type="ARBA" id="ARBA00072322"/>
    </source>
</evidence>
<dbReference type="GO" id="GO:0140825">
    <property type="term" value="F:lactoperoxidase activity"/>
    <property type="evidence" value="ECO:0007669"/>
    <property type="project" value="UniProtKB-EC"/>
</dbReference>
<name>A0AAQ3QKY8_9LILI</name>
<feature type="binding site" evidence="19">
    <location>
        <position position="70"/>
    </location>
    <ligand>
        <name>Ca(2+)</name>
        <dbReference type="ChEBI" id="CHEBI:29108"/>
        <label>1</label>
    </ligand>
</feature>
<dbReference type="Gene3D" id="1.10.420.10">
    <property type="entry name" value="Peroxidase, domain 2"/>
    <property type="match status" value="1"/>
</dbReference>
<keyword evidence="11" id="KW-0560">Oxidoreductase</keyword>
<dbReference type="InterPro" id="IPR033905">
    <property type="entry name" value="Secretory_peroxidase"/>
</dbReference>
<accession>A0AAQ3QKY8</accession>
<feature type="binding site" evidence="19">
    <location>
        <position position="245"/>
    </location>
    <ligand>
        <name>Ca(2+)</name>
        <dbReference type="ChEBI" id="CHEBI:29108"/>
        <label>2</label>
    </ligand>
</feature>
<evidence type="ECO:0000313" key="25">
    <source>
        <dbReference type="Proteomes" id="UP001327560"/>
    </source>
</evidence>
<dbReference type="PRINTS" id="PR00458">
    <property type="entry name" value="PEROXIDASE"/>
</dbReference>
<comment type="cofactor">
    <cofactor evidence="19">
        <name>Ca(2+)</name>
        <dbReference type="ChEBI" id="CHEBI:29108"/>
    </cofactor>
    <text evidence="19">Binds 2 calcium ions per subunit.</text>
</comment>
<evidence type="ECO:0000256" key="20">
    <source>
        <dbReference type="PIRSR" id="PIRSR600823-4"/>
    </source>
</evidence>
<evidence type="ECO:0000259" key="23">
    <source>
        <dbReference type="PROSITE" id="PS50873"/>
    </source>
</evidence>
<keyword evidence="8 19" id="KW-0479">Metal-binding</keyword>
<evidence type="ECO:0000256" key="17">
    <source>
        <dbReference type="PIRSR" id="PIRSR600823-1"/>
    </source>
</evidence>
<comment type="function">
    <text evidence="2">Removal of H(2)O(2), oxidation of toxic reductants, biosynthesis and degradation of lignin, suberization, auxin catabolism, response to environmental stresses such as wounding, pathogen attack and oxidative stress. These functions might be dependent on each isozyme/isoform in each plant tissue.</text>
</comment>
<dbReference type="FunFam" id="1.10.520.10:FF:000001">
    <property type="entry name" value="Peroxidase"/>
    <property type="match status" value="2"/>
</dbReference>
<evidence type="ECO:0000256" key="19">
    <source>
        <dbReference type="PIRSR" id="PIRSR600823-3"/>
    </source>
</evidence>
<evidence type="ECO:0000256" key="4">
    <source>
        <dbReference type="ARBA" id="ARBA00012313"/>
    </source>
</evidence>
<organism evidence="24 25">
    <name type="scientific">Canna indica</name>
    <name type="common">Indian-shot</name>
    <dbReference type="NCBI Taxonomy" id="4628"/>
    <lineage>
        <taxon>Eukaryota</taxon>
        <taxon>Viridiplantae</taxon>
        <taxon>Streptophyta</taxon>
        <taxon>Embryophyta</taxon>
        <taxon>Tracheophyta</taxon>
        <taxon>Spermatophyta</taxon>
        <taxon>Magnoliopsida</taxon>
        <taxon>Liliopsida</taxon>
        <taxon>Zingiberales</taxon>
        <taxon>Cannaceae</taxon>
        <taxon>Canna</taxon>
    </lineage>
</organism>
<evidence type="ECO:0000313" key="24">
    <source>
        <dbReference type="EMBL" id="WOL15119.1"/>
    </source>
</evidence>
<dbReference type="InterPro" id="IPR000823">
    <property type="entry name" value="Peroxidase_pln"/>
</dbReference>
<evidence type="ECO:0000256" key="11">
    <source>
        <dbReference type="ARBA" id="ARBA00023002"/>
    </source>
</evidence>
<feature type="binding site" evidence="19">
    <location>
        <position position="67"/>
    </location>
    <ligand>
        <name>Ca(2+)</name>
        <dbReference type="ChEBI" id="CHEBI:29108"/>
        <label>1</label>
    </ligand>
</feature>
<evidence type="ECO:0000256" key="6">
    <source>
        <dbReference type="ARBA" id="ARBA00022559"/>
    </source>
</evidence>
<feature type="active site" description="Proton acceptor" evidence="17">
    <location>
        <position position="66"/>
    </location>
</feature>
<evidence type="ECO:0000256" key="10">
    <source>
        <dbReference type="ARBA" id="ARBA00022837"/>
    </source>
</evidence>
<dbReference type="GO" id="GO:0046872">
    <property type="term" value="F:metal ion binding"/>
    <property type="evidence" value="ECO:0007669"/>
    <property type="project" value="UniProtKB-KW"/>
</dbReference>
<feature type="domain" description="Plant heme peroxidase family profile" evidence="23">
    <location>
        <begin position="343"/>
        <end position="512"/>
    </location>
</feature>
<keyword evidence="9 22" id="KW-0732">Signal</keyword>
<dbReference type="Gene3D" id="1.10.520.10">
    <property type="match status" value="2"/>
</dbReference>
<feature type="binding site" evidence="19">
    <location>
        <position position="74"/>
    </location>
    <ligand>
        <name>Ca(2+)</name>
        <dbReference type="ChEBI" id="CHEBI:29108"/>
        <label>1</label>
    </ligand>
</feature>
<evidence type="ECO:0000256" key="3">
    <source>
        <dbReference type="ARBA" id="ARBA00006873"/>
    </source>
</evidence>
<feature type="disulfide bond" evidence="21">
    <location>
        <begin position="68"/>
        <end position="73"/>
    </location>
</feature>
<comment type="catalytic activity">
    <reaction evidence="1">
        <text>2 a phenolic donor + H2O2 = 2 a phenolic radical donor + 2 H2O</text>
        <dbReference type="Rhea" id="RHEA:56136"/>
        <dbReference type="ChEBI" id="CHEBI:15377"/>
        <dbReference type="ChEBI" id="CHEBI:16240"/>
        <dbReference type="ChEBI" id="CHEBI:139520"/>
        <dbReference type="ChEBI" id="CHEBI:139521"/>
        <dbReference type="EC" id="1.11.1.7"/>
    </reaction>
</comment>
<keyword evidence="13 21" id="KW-1015">Disulfide bond</keyword>
<feature type="chain" id="PRO_5042902151" description="Peroxidase 1" evidence="22">
    <location>
        <begin position="25"/>
        <end position="512"/>
    </location>
</feature>
<evidence type="ECO:0000256" key="5">
    <source>
        <dbReference type="ARBA" id="ARBA00022525"/>
    </source>
</evidence>
<evidence type="ECO:0000256" key="18">
    <source>
        <dbReference type="PIRSR" id="PIRSR600823-2"/>
    </source>
</evidence>
<keyword evidence="25" id="KW-1185">Reference proteome</keyword>
<protein>
    <recommendedName>
        <fullName evidence="16">Peroxidase 1</fullName>
        <ecNumber evidence="4">1.11.1.7</ecNumber>
    </recommendedName>
</protein>
<dbReference type="InterPro" id="IPR002016">
    <property type="entry name" value="Haem_peroxidase"/>
</dbReference>
<feature type="binding site" evidence="19">
    <location>
        <position position="88"/>
    </location>
    <ligand>
        <name>Ca(2+)</name>
        <dbReference type="ChEBI" id="CHEBI:29108"/>
        <label>1</label>
    </ligand>
</feature>
<proteinExistence type="inferred from homology"/>
<dbReference type="GO" id="GO:0006979">
    <property type="term" value="P:response to oxidative stress"/>
    <property type="evidence" value="ECO:0007669"/>
    <property type="project" value="InterPro"/>
</dbReference>
<feature type="binding site" evidence="19">
    <location>
        <position position="76"/>
    </location>
    <ligand>
        <name>Ca(2+)</name>
        <dbReference type="ChEBI" id="CHEBI:29108"/>
        <label>1</label>
    </ligand>
</feature>
<evidence type="ECO:0000256" key="14">
    <source>
        <dbReference type="ARBA" id="ARBA00023180"/>
    </source>
</evidence>
<feature type="binding site" evidence="19">
    <location>
        <position position="192"/>
    </location>
    <ligand>
        <name>Ca(2+)</name>
        <dbReference type="ChEBI" id="CHEBI:29108"/>
        <label>2</label>
    </ligand>
</feature>
<dbReference type="EC" id="1.11.1.7" evidence="4"/>
<comment type="cofactor">
    <cofactor evidence="19">
        <name>heme b</name>
        <dbReference type="ChEBI" id="CHEBI:60344"/>
    </cofactor>
    <text evidence="19">Binds 1 heme b (iron(II)-protoporphyrin IX) group per subunit.</text>
</comment>
<dbReference type="PANTHER" id="PTHR31235">
    <property type="entry name" value="PEROXIDASE 25-RELATED"/>
    <property type="match status" value="1"/>
</dbReference>
<evidence type="ECO:0000256" key="15">
    <source>
        <dbReference type="ARBA" id="ARBA00023324"/>
    </source>
</evidence>
<evidence type="ECO:0000256" key="21">
    <source>
        <dbReference type="PIRSR" id="PIRSR600823-5"/>
    </source>
</evidence>
<dbReference type="CDD" id="cd00693">
    <property type="entry name" value="secretory_peroxidase"/>
    <property type="match status" value="1"/>
</dbReference>
<dbReference type="PROSITE" id="PS00436">
    <property type="entry name" value="PEROXIDASE_2"/>
    <property type="match status" value="2"/>
</dbReference>
<evidence type="ECO:0000256" key="1">
    <source>
        <dbReference type="ARBA" id="ARBA00000189"/>
    </source>
</evidence>
<evidence type="ECO:0000256" key="8">
    <source>
        <dbReference type="ARBA" id="ARBA00022723"/>
    </source>
</evidence>
<dbReference type="PRINTS" id="PR00461">
    <property type="entry name" value="PLPEROXIDASE"/>
</dbReference>
<keyword evidence="6 24" id="KW-0575">Peroxidase</keyword>
<dbReference type="GO" id="GO:0042744">
    <property type="term" value="P:hydrogen peroxide catabolic process"/>
    <property type="evidence" value="ECO:0007669"/>
    <property type="project" value="UniProtKB-KW"/>
</dbReference>
<dbReference type="InterPro" id="IPR019793">
    <property type="entry name" value="Peroxidases_heam-ligand_BS"/>
</dbReference>
<sequence length="512" mass="54998">MASKTRVMLSLALSLALLLVSVDAQLSIGYYSKTCPNAEAIVLDEMTKVIKVAPSLAGPLLRMHFHDCFVRGCDASVLLNSTNGVAAEKDARPNLSLRGYGVIDRVKARLEKACPGVVSCADILALVARDVVVLSKGRFWPVPTGRKDGLVSIANETRQLPPAAANITTLISMFAANGLSVKDLVVLSGGHTIGISHCVSFNARLYNFTGKANQADVDPTLDKYYLAKLRTICKPNDRVTFVEMDPGSFRTFDTSYYKLVAKRRGLFHSDQALLDHPLTKAYVLKHAGASEEGFFKDFGDSMISMGNVGVLTGTAAMDVRVCARFFFPVALLSFLLGSSNGHYLKFGFYKMSCPEAEAIVRKTVASYLYQDRTVAAPLLRMHFHDCFVRGCDGSVLLNSTNTNTAEKDAMPNQTLDGFYVIDAAKALLEKACPGTVSCADIVALAARDAVSLAAGRGSNLYEVLTGRRDGVVSMASEAVANLPSPNEGFASLKADFASKGLSVKDLVVLSDI</sequence>
<keyword evidence="12 19" id="KW-0408">Iron</keyword>
<feature type="site" description="Transition state stabilizer" evidence="20">
    <location>
        <position position="62"/>
    </location>
</feature>
<evidence type="ECO:0000256" key="22">
    <source>
        <dbReference type="SAM" id="SignalP"/>
    </source>
</evidence>
<keyword evidence="5" id="KW-0964">Secreted</keyword>
<keyword evidence="10 19" id="KW-0106">Calcium</keyword>
<dbReference type="InterPro" id="IPR019794">
    <property type="entry name" value="Peroxidases_AS"/>
</dbReference>
<feature type="binding site" description="axial binding residue" evidence="19">
    <location>
        <position position="191"/>
    </location>
    <ligand>
        <name>heme b</name>
        <dbReference type="ChEBI" id="CHEBI:60344"/>
    </ligand>
    <ligandPart>
        <name>Fe</name>
        <dbReference type="ChEBI" id="CHEBI:18248"/>
    </ligandPart>
</feature>
<keyword evidence="14" id="KW-0325">Glycoprotein</keyword>
<feature type="binding site" evidence="19">
    <location>
        <position position="72"/>
    </location>
    <ligand>
        <name>Ca(2+)</name>
        <dbReference type="ChEBI" id="CHEBI:29108"/>
        <label>1</label>
    </ligand>
</feature>
<comment type="similarity">
    <text evidence="3">Belongs to the peroxidase family. Ascorbate peroxidase subfamily.</text>
</comment>
<dbReference type="InterPro" id="IPR010255">
    <property type="entry name" value="Haem_peroxidase_sf"/>
</dbReference>
<dbReference type="SUPFAM" id="SSF48113">
    <property type="entry name" value="Heme-dependent peroxidases"/>
    <property type="match status" value="2"/>
</dbReference>
<reference evidence="24 25" key="1">
    <citation type="submission" date="2023-10" db="EMBL/GenBank/DDBJ databases">
        <title>Chromosome-scale genome assembly provides insights into flower coloration mechanisms of Canna indica.</title>
        <authorList>
            <person name="Li C."/>
        </authorList>
    </citation>
    <scope>NUCLEOTIDE SEQUENCE [LARGE SCALE GENOMIC DNA]</scope>
    <source>
        <tissue evidence="24">Flower</tissue>
    </source>
</reference>
<evidence type="ECO:0000256" key="7">
    <source>
        <dbReference type="ARBA" id="ARBA00022617"/>
    </source>
</evidence>
<evidence type="ECO:0000256" key="2">
    <source>
        <dbReference type="ARBA" id="ARBA00002322"/>
    </source>
</evidence>
<feature type="disulfide bond" evidence="21">
    <location>
        <begin position="35"/>
        <end position="114"/>
    </location>
</feature>
<dbReference type="PROSITE" id="PS50873">
    <property type="entry name" value="PEROXIDASE_4"/>
    <property type="match status" value="2"/>
</dbReference>
<dbReference type="EMBL" id="CP136896">
    <property type="protein sequence ID" value="WOL15119.1"/>
    <property type="molecule type" value="Genomic_DNA"/>
</dbReference>
<dbReference type="Pfam" id="PF00141">
    <property type="entry name" value="peroxidase"/>
    <property type="match status" value="2"/>
</dbReference>
<feature type="binding site" evidence="19">
    <location>
        <position position="253"/>
    </location>
    <ligand>
        <name>Ca(2+)</name>
        <dbReference type="ChEBI" id="CHEBI:29108"/>
        <label>2</label>
    </ligand>
</feature>
<dbReference type="AlphaFoldDB" id="A0AAQ3QKY8"/>
<feature type="domain" description="Plant heme peroxidase family profile" evidence="23">
    <location>
        <begin position="25"/>
        <end position="327"/>
    </location>
</feature>
<dbReference type="GO" id="GO:0020037">
    <property type="term" value="F:heme binding"/>
    <property type="evidence" value="ECO:0007669"/>
    <property type="project" value="InterPro"/>
</dbReference>
<evidence type="ECO:0000256" key="9">
    <source>
        <dbReference type="ARBA" id="ARBA00022729"/>
    </source>
</evidence>
<feature type="disulfide bond" evidence="21">
    <location>
        <begin position="198"/>
        <end position="233"/>
    </location>
</feature>
<evidence type="ECO:0000256" key="12">
    <source>
        <dbReference type="ARBA" id="ARBA00023004"/>
    </source>
</evidence>
<keyword evidence="15" id="KW-0376">Hydrogen peroxide</keyword>
<dbReference type="PROSITE" id="PS00435">
    <property type="entry name" value="PEROXIDASE_1"/>
    <property type="match status" value="1"/>
</dbReference>
<evidence type="ECO:0000256" key="13">
    <source>
        <dbReference type="ARBA" id="ARBA00023157"/>
    </source>
</evidence>
<feature type="binding site" evidence="18">
    <location>
        <position position="161"/>
    </location>
    <ligand>
        <name>substrate</name>
    </ligand>
</feature>
<feature type="signal peptide" evidence="22">
    <location>
        <begin position="1"/>
        <end position="24"/>
    </location>
</feature>
<dbReference type="FunFam" id="1.10.420.10:FF:000008">
    <property type="entry name" value="Peroxidase"/>
    <property type="match status" value="1"/>
</dbReference>
<gene>
    <name evidence="24" type="ORF">Cni_G23900</name>
</gene>
<keyword evidence="7" id="KW-0349">Heme</keyword>
<dbReference type="Proteomes" id="UP001327560">
    <property type="component" value="Chromosome 7"/>
</dbReference>